<keyword evidence="2" id="KW-1185">Reference proteome</keyword>
<organism evidence="1 2">
    <name type="scientific">Hypoxylon rubiginosum</name>
    <dbReference type="NCBI Taxonomy" id="110542"/>
    <lineage>
        <taxon>Eukaryota</taxon>
        <taxon>Fungi</taxon>
        <taxon>Dikarya</taxon>
        <taxon>Ascomycota</taxon>
        <taxon>Pezizomycotina</taxon>
        <taxon>Sordariomycetes</taxon>
        <taxon>Xylariomycetidae</taxon>
        <taxon>Xylariales</taxon>
        <taxon>Hypoxylaceae</taxon>
        <taxon>Hypoxylon</taxon>
    </lineage>
</organism>
<dbReference type="EMBL" id="MU393422">
    <property type="protein sequence ID" value="KAI4870759.1"/>
    <property type="molecule type" value="Genomic_DNA"/>
</dbReference>
<name>A0ACB9ZGA4_9PEZI</name>
<sequence length="402" mass="46981">MQFNSISYTSSKALAWNPDNVLGLTNPLKCGITCVGDAHSQNRRCWNQIAQDNINSALSILMKFGSAPKAAASLADLRLAAELLLCGRHGKRSGKDQSSKIFSQWRLKLEDWISDHSDESSLPVICNKLNMDTRSVKREPQVKKEEPEEYSLTKEIAKMIAYSSTEEIRKMMARLEAELRRRSGKTSMQEDATERGQSQEQKRRHEQKEQERQREEEERRQREEKKREDERRREERKREERKREERKREERKREEQRREEKAREEAFRERVRLSKEKEKREAREKAQKETTEWQAAWKRYSDGWTKGADLSIANIAWPVKSGLRADVNEASVKLFFEKAPPAELVSSGEGLLELINVEIMRWHTDKVMQRFGPDVVNGAAKTALAIIAKVMIELRQEAQEKR</sequence>
<accession>A0ACB9ZGA4</accession>
<proteinExistence type="predicted"/>
<evidence type="ECO:0000313" key="1">
    <source>
        <dbReference type="EMBL" id="KAI4870759.1"/>
    </source>
</evidence>
<dbReference type="Proteomes" id="UP001497700">
    <property type="component" value="Unassembled WGS sequence"/>
</dbReference>
<protein>
    <submittedName>
        <fullName evidence="1">Uncharacterized protein</fullName>
    </submittedName>
</protein>
<evidence type="ECO:0000313" key="2">
    <source>
        <dbReference type="Proteomes" id="UP001497700"/>
    </source>
</evidence>
<comment type="caution">
    <text evidence="1">The sequence shown here is derived from an EMBL/GenBank/DDBJ whole genome shotgun (WGS) entry which is preliminary data.</text>
</comment>
<gene>
    <name evidence="1" type="ORF">F4820DRAFT_143721</name>
</gene>
<reference evidence="1 2" key="1">
    <citation type="journal article" date="2022" name="New Phytol.">
        <title>Ecological generalism drives hyperdiversity of secondary metabolite gene clusters in xylarialean endophytes.</title>
        <authorList>
            <person name="Franco M.E.E."/>
            <person name="Wisecaver J.H."/>
            <person name="Arnold A.E."/>
            <person name="Ju Y.M."/>
            <person name="Slot J.C."/>
            <person name="Ahrendt S."/>
            <person name="Moore L.P."/>
            <person name="Eastman K.E."/>
            <person name="Scott K."/>
            <person name="Konkel Z."/>
            <person name="Mondo S.J."/>
            <person name="Kuo A."/>
            <person name="Hayes R.D."/>
            <person name="Haridas S."/>
            <person name="Andreopoulos B."/>
            <person name="Riley R."/>
            <person name="LaButti K."/>
            <person name="Pangilinan J."/>
            <person name="Lipzen A."/>
            <person name="Amirebrahimi M."/>
            <person name="Yan J."/>
            <person name="Adam C."/>
            <person name="Keymanesh K."/>
            <person name="Ng V."/>
            <person name="Louie K."/>
            <person name="Northen T."/>
            <person name="Drula E."/>
            <person name="Henrissat B."/>
            <person name="Hsieh H.M."/>
            <person name="Youens-Clark K."/>
            <person name="Lutzoni F."/>
            <person name="Miadlikowska J."/>
            <person name="Eastwood D.C."/>
            <person name="Hamelin R.C."/>
            <person name="Grigoriev I.V."/>
            <person name="U'Ren J.M."/>
        </authorList>
    </citation>
    <scope>NUCLEOTIDE SEQUENCE [LARGE SCALE GENOMIC DNA]</scope>
    <source>
        <strain evidence="1 2">CBS 119005</strain>
    </source>
</reference>